<dbReference type="FunFam" id="3.40.50.300:FF:000032">
    <property type="entry name" value="Export ABC transporter ATP-binding protein"/>
    <property type="match status" value="1"/>
</dbReference>
<proteinExistence type="predicted"/>
<keyword evidence="2" id="KW-0547">Nucleotide-binding</keyword>
<organism evidence="5 6">
    <name type="scientific">Caldanaerovirga acetigignens</name>
    <dbReference type="NCBI Taxonomy" id="447595"/>
    <lineage>
        <taxon>Bacteria</taxon>
        <taxon>Bacillati</taxon>
        <taxon>Bacillota</taxon>
        <taxon>Clostridia</taxon>
        <taxon>Thermosediminibacterales</taxon>
        <taxon>Thermosediminibacteraceae</taxon>
        <taxon>Caldanaerovirga</taxon>
    </lineage>
</organism>
<gene>
    <name evidence="5" type="ORF">SAMN05660826_01786</name>
</gene>
<name>A0A1M7L470_9FIRM</name>
<dbReference type="Proteomes" id="UP000184375">
    <property type="component" value="Unassembled WGS sequence"/>
</dbReference>
<dbReference type="InterPro" id="IPR017911">
    <property type="entry name" value="MacB-like_ATP-bd"/>
</dbReference>
<dbReference type="PANTHER" id="PTHR24220">
    <property type="entry name" value="IMPORT ATP-BINDING PROTEIN"/>
    <property type="match status" value="1"/>
</dbReference>
<dbReference type="InterPro" id="IPR017871">
    <property type="entry name" value="ABC_transporter-like_CS"/>
</dbReference>
<dbReference type="InterPro" id="IPR003439">
    <property type="entry name" value="ABC_transporter-like_ATP-bd"/>
</dbReference>
<keyword evidence="1" id="KW-0813">Transport</keyword>
<evidence type="ECO:0000256" key="1">
    <source>
        <dbReference type="ARBA" id="ARBA00022448"/>
    </source>
</evidence>
<keyword evidence="3 5" id="KW-0067">ATP-binding</keyword>
<dbReference type="STRING" id="447595.SAMN05660826_01786"/>
<dbReference type="PROSITE" id="PS50893">
    <property type="entry name" value="ABC_TRANSPORTER_2"/>
    <property type="match status" value="1"/>
</dbReference>
<dbReference type="RefSeq" id="WP_073257642.1">
    <property type="nucleotide sequence ID" value="NZ_FRCR01000010.1"/>
</dbReference>
<dbReference type="GO" id="GO:0016887">
    <property type="term" value="F:ATP hydrolysis activity"/>
    <property type="evidence" value="ECO:0007669"/>
    <property type="project" value="InterPro"/>
</dbReference>
<dbReference type="EMBL" id="FRCR01000010">
    <property type="protein sequence ID" value="SHM72578.1"/>
    <property type="molecule type" value="Genomic_DNA"/>
</dbReference>
<evidence type="ECO:0000313" key="5">
    <source>
        <dbReference type="EMBL" id="SHM72578.1"/>
    </source>
</evidence>
<dbReference type="InterPro" id="IPR027417">
    <property type="entry name" value="P-loop_NTPase"/>
</dbReference>
<dbReference type="CDD" id="cd03255">
    <property type="entry name" value="ABC_MJ0796_LolCDE_FtsE"/>
    <property type="match status" value="1"/>
</dbReference>
<dbReference type="SMART" id="SM00382">
    <property type="entry name" value="AAA"/>
    <property type="match status" value="1"/>
</dbReference>
<reference evidence="6" key="1">
    <citation type="submission" date="2016-11" db="EMBL/GenBank/DDBJ databases">
        <authorList>
            <person name="Varghese N."/>
            <person name="Submissions S."/>
        </authorList>
    </citation>
    <scope>NUCLEOTIDE SEQUENCE [LARGE SCALE GENOMIC DNA]</scope>
    <source>
        <strain evidence="6">DSM 18802</strain>
    </source>
</reference>
<evidence type="ECO:0000256" key="2">
    <source>
        <dbReference type="ARBA" id="ARBA00022741"/>
    </source>
</evidence>
<dbReference type="InterPro" id="IPR003593">
    <property type="entry name" value="AAA+_ATPase"/>
</dbReference>
<protein>
    <submittedName>
        <fullName evidence="5">Putative ABC transport system ATP-binding protein</fullName>
    </submittedName>
</protein>
<dbReference type="Gene3D" id="3.40.50.300">
    <property type="entry name" value="P-loop containing nucleotide triphosphate hydrolases"/>
    <property type="match status" value="1"/>
</dbReference>
<sequence>MGEGETLDLLELRGISKEYKTGRSVVKALSEIDLTVKRGEFVSIMGPSGSGKSTLLNVIGCLDRPTAGEYFLDGMKVERLSDDRLSEIRNKYIGFVFQSFHLLQGLDALGNVELPLIYRGMGTAERRKRAKEALEAVGLLDRVHHRPSELSGGEQQRVAIARALAQEPLLILADEPTGSLDSRTGKTIMELFQKLNSERGITLVMVTHDGEMASYGKRVVRLLDGRIEREEIL</sequence>
<evidence type="ECO:0000313" key="6">
    <source>
        <dbReference type="Proteomes" id="UP000184375"/>
    </source>
</evidence>
<dbReference type="SUPFAM" id="SSF52540">
    <property type="entry name" value="P-loop containing nucleoside triphosphate hydrolases"/>
    <property type="match status" value="1"/>
</dbReference>
<evidence type="ECO:0000256" key="3">
    <source>
        <dbReference type="ARBA" id="ARBA00022840"/>
    </source>
</evidence>
<evidence type="ECO:0000259" key="4">
    <source>
        <dbReference type="PROSITE" id="PS50893"/>
    </source>
</evidence>
<dbReference type="InterPro" id="IPR015854">
    <property type="entry name" value="ABC_transpr_LolD-like"/>
</dbReference>
<dbReference type="GO" id="GO:0005524">
    <property type="term" value="F:ATP binding"/>
    <property type="evidence" value="ECO:0007669"/>
    <property type="project" value="UniProtKB-KW"/>
</dbReference>
<dbReference type="PROSITE" id="PS00211">
    <property type="entry name" value="ABC_TRANSPORTER_1"/>
    <property type="match status" value="1"/>
</dbReference>
<dbReference type="PANTHER" id="PTHR24220:SF86">
    <property type="entry name" value="ABC TRANSPORTER ABCH.1"/>
    <property type="match status" value="1"/>
</dbReference>
<dbReference type="GO" id="GO:0022857">
    <property type="term" value="F:transmembrane transporter activity"/>
    <property type="evidence" value="ECO:0007669"/>
    <property type="project" value="UniProtKB-ARBA"/>
</dbReference>
<keyword evidence="6" id="KW-1185">Reference proteome</keyword>
<dbReference type="AlphaFoldDB" id="A0A1M7L470"/>
<feature type="domain" description="ABC transporter" evidence="4">
    <location>
        <begin position="10"/>
        <end position="232"/>
    </location>
</feature>
<dbReference type="Pfam" id="PF00005">
    <property type="entry name" value="ABC_tran"/>
    <property type="match status" value="1"/>
</dbReference>
<dbReference type="GO" id="GO:0098796">
    <property type="term" value="C:membrane protein complex"/>
    <property type="evidence" value="ECO:0007669"/>
    <property type="project" value="UniProtKB-ARBA"/>
</dbReference>
<accession>A0A1M7L470</accession>
<dbReference type="GO" id="GO:0005886">
    <property type="term" value="C:plasma membrane"/>
    <property type="evidence" value="ECO:0007669"/>
    <property type="project" value="TreeGrafter"/>
</dbReference>